<proteinExistence type="predicted"/>
<dbReference type="Proteomes" id="UP001162060">
    <property type="component" value="Unassembled WGS sequence"/>
</dbReference>
<name>A0AAV1TSB0_9STRA</name>
<evidence type="ECO:0000313" key="2">
    <source>
        <dbReference type="Proteomes" id="UP001162060"/>
    </source>
</evidence>
<dbReference type="AlphaFoldDB" id="A0AAV1TSB0"/>
<accession>A0AAV1TSB0</accession>
<dbReference type="EMBL" id="CAKLBY020000075">
    <property type="protein sequence ID" value="CAK7924506.1"/>
    <property type="molecule type" value="Genomic_DNA"/>
</dbReference>
<protein>
    <submittedName>
        <fullName evidence="1">Uncharacterized protein</fullName>
    </submittedName>
</protein>
<organism evidence="1 2">
    <name type="scientific">Peronospora matthiolae</name>
    <dbReference type="NCBI Taxonomy" id="2874970"/>
    <lineage>
        <taxon>Eukaryota</taxon>
        <taxon>Sar</taxon>
        <taxon>Stramenopiles</taxon>
        <taxon>Oomycota</taxon>
        <taxon>Peronosporomycetes</taxon>
        <taxon>Peronosporales</taxon>
        <taxon>Peronosporaceae</taxon>
        <taxon>Peronospora</taxon>
    </lineage>
</organism>
<comment type="caution">
    <text evidence="1">The sequence shown here is derived from an EMBL/GenBank/DDBJ whole genome shotgun (WGS) entry which is preliminary data.</text>
</comment>
<reference evidence="1" key="1">
    <citation type="submission" date="2024-01" db="EMBL/GenBank/DDBJ databases">
        <authorList>
            <person name="Webb A."/>
        </authorList>
    </citation>
    <scope>NUCLEOTIDE SEQUENCE</scope>
    <source>
        <strain evidence="1">Pm1</strain>
    </source>
</reference>
<sequence length="104" mass="11524">MLTCELIRPPVISKAIADGVWLPASALFFKMVSRDVLQSKSDVGLHDVQVLLDAVATTPRELTNKLISFIKLRTVDAAYTVLIDSSEKKIFQSHQARSQKVDAQ</sequence>
<gene>
    <name evidence="1" type="ORF">PM001_LOCUS9656</name>
</gene>
<evidence type="ECO:0000313" key="1">
    <source>
        <dbReference type="EMBL" id="CAK7924506.1"/>
    </source>
</evidence>